<protein>
    <recommendedName>
        <fullName evidence="6">GRF-type domain-containing protein</fullName>
    </recommendedName>
</protein>
<dbReference type="GO" id="GO:0008270">
    <property type="term" value="F:zinc ion binding"/>
    <property type="evidence" value="ECO:0007669"/>
    <property type="project" value="UniProtKB-KW"/>
</dbReference>
<evidence type="ECO:0000313" key="8">
    <source>
        <dbReference type="Proteomes" id="UP000077755"/>
    </source>
</evidence>
<evidence type="ECO:0000256" key="5">
    <source>
        <dbReference type="SAM" id="MobiDB-lite"/>
    </source>
</evidence>
<proteinExistence type="predicted"/>
<dbReference type="InterPro" id="IPR010666">
    <property type="entry name" value="Znf_GRF"/>
</dbReference>
<keyword evidence="1" id="KW-0479">Metal-binding</keyword>
<keyword evidence="2 4" id="KW-0863">Zinc-finger</keyword>
<feature type="region of interest" description="Disordered" evidence="5">
    <location>
        <begin position="1"/>
        <end position="23"/>
    </location>
</feature>
<reference evidence="7" key="1">
    <citation type="journal article" date="2016" name="Nat. Genet.">
        <title>A high-quality carrot genome assembly provides new insights into carotenoid accumulation and asterid genome evolution.</title>
        <authorList>
            <person name="Iorizzo M."/>
            <person name="Ellison S."/>
            <person name="Senalik D."/>
            <person name="Zeng P."/>
            <person name="Satapoomin P."/>
            <person name="Huang J."/>
            <person name="Bowman M."/>
            <person name="Iovene M."/>
            <person name="Sanseverino W."/>
            <person name="Cavagnaro P."/>
            <person name="Yildiz M."/>
            <person name="Macko-Podgorni A."/>
            <person name="Moranska E."/>
            <person name="Grzebelus E."/>
            <person name="Grzebelus D."/>
            <person name="Ashrafi H."/>
            <person name="Zheng Z."/>
            <person name="Cheng S."/>
            <person name="Spooner D."/>
            <person name="Van Deynze A."/>
            <person name="Simon P."/>
        </authorList>
    </citation>
    <scope>NUCLEOTIDE SEQUENCE</scope>
    <source>
        <tissue evidence="7">Leaf</tissue>
    </source>
</reference>
<feature type="domain" description="GRF-type" evidence="6">
    <location>
        <begin position="29"/>
        <end position="67"/>
    </location>
</feature>
<dbReference type="AlphaFoldDB" id="A0AAF0X3I3"/>
<evidence type="ECO:0000313" key="7">
    <source>
        <dbReference type="EMBL" id="WOH00903.1"/>
    </source>
</evidence>
<reference evidence="7" key="2">
    <citation type="submission" date="2022-03" db="EMBL/GenBank/DDBJ databases">
        <title>Draft title - Genomic analysis of global carrot germplasm unveils the trajectory of domestication and the origin of high carotenoid orange carrot.</title>
        <authorList>
            <person name="Iorizzo M."/>
            <person name="Ellison S."/>
            <person name="Senalik D."/>
            <person name="Macko-Podgorni A."/>
            <person name="Grzebelus D."/>
            <person name="Bostan H."/>
            <person name="Rolling W."/>
            <person name="Curaba J."/>
            <person name="Simon P."/>
        </authorList>
    </citation>
    <scope>NUCLEOTIDE SEQUENCE</scope>
    <source>
        <tissue evidence="7">Leaf</tissue>
    </source>
</reference>
<keyword evidence="8" id="KW-1185">Reference proteome</keyword>
<dbReference type="Pfam" id="PF06839">
    <property type="entry name" value="Zn_ribbon_GRF"/>
    <property type="match status" value="1"/>
</dbReference>
<evidence type="ECO:0000256" key="1">
    <source>
        <dbReference type="ARBA" id="ARBA00022723"/>
    </source>
</evidence>
<dbReference type="EMBL" id="CP093347">
    <property type="protein sequence ID" value="WOH00903.1"/>
    <property type="molecule type" value="Genomic_DNA"/>
</dbReference>
<evidence type="ECO:0000256" key="4">
    <source>
        <dbReference type="PROSITE-ProRule" id="PRU01343"/>
    </source>
</evidence>
<gene>
    <name evidence="7" type="ORF">DCAR_0520279</name>
</gene>
<dbReference type="PROSITE" id="PS51999">
    <property type="entry name" value="ZF_GRF"/>
    <property type="match status" value="1"/>
</dbReference>
<evidence type="ECO:0000259" key="6">
    <source>
        <dbReference type="PROSITE" id="PS51999"/>
    </source>
</evidence>
<feature type="compositionally biased region" description="Polar residues" evidence="5">
    <location>
        <begin position="8"/>
        <end position="19"/>
    </location>
</feature>
<organism evidence="7 8">
    <name type="scientific">Daucus carota subsp. sativus</name>
    <name type="common">Carrot</name>
    <dbReference type="NCBI Taxonomy" id="79200"/>
    <lineage>
        <taxon>Eukaryota</taxon>
        <taxon>Viridiplantae</taxon>
        <taxon>Streptophyta</taxon>
        <taxon>Embryophyta</taxon>
        <taxon>Tracheophyta</taxon>
        <taxon>Spermatophyta</taxon>
        <taxon>Magnoliopsida</taxon>
        <taxon>eudicotyledons</taxon>
        <taxon>Gunneridae</taxon>
        <taxon>Pentapetalae</taxon>
        <taxon>asterids</taxon>
        <taxon>campanulids</taxon>
        <taxon>Apiales</taxon>
        <taxon>Apiaceae</taxon>
        <taxon>Apioideae</taxon>
        <taxon>Scandiceae</taxon>
        <taxon>Daucinae</taxon>
        <taxon>Daucus</taxon>
        <taxon>Daucus sect. Daucus</taxon>
    </lineage>
</organism>
<evidence type="ECO:0000256" key="2">
    <source>
        <dbReference type="ARBA" id="ARBA00022771"/>
    </source>
</evidence>
<accession>A0AAF0X3I3</accession>
<dbReference type="Proteomes" id="UP000077755">
    <property type="component" value="Chromosome 5"/>
</dbReference>
<dbReference type="PANTHER" id="PTHR33248">
    <property type="entry name" value="ZINC ION-BINDING PROTEIN"/>
    <property type="match status" value="1"/>
</dbReference>
<sequence length="118" mass="14118">MNTPPTPITHSGSNSFSRQSVKKDEHRTCFCGRRARICTSWTLKNPGRRFYKCGMEGCHFFEWFEEDFSPKALEVITHLNQRRIFLEEKLELVEGNLSQRLKKRRCSKKRRSTCVWRY</sequence>
<evidence type="ECO:0000256" key="3">
    <source>
        <dbReference type="ARBA" id="ARBA00022833"/>
    </source>
</evidence>
<keyword evidence="3" id="KW-0862">Zinc</keyword>
<name>A0AAF0X3I3_DAUCS</name>